<reference evidence="1" key="1">
    <citation type="submission" date="2014-11" db="EMBL/GenBank/DDBJ databases">
        <authorList>
            <person name="Amaro Gonzalez C."/>
        </authorList>
    </citation>
    <scope>NUCLEOTIDE SEQUENCE</scope>
</reference>
<reference evidence="1" key="2">
    <citation type="journal article" date="2015" name="Fish Shellfish Immunol.">
        <title>Early steps in the European eel (Anguilla anguilla)-Vibrio vulnificus interaction in the gills: Role of the RtxA13 toxin.</title>
        <authorList>
            <person name="Callol A."/>
            <person name="Pajuelo D."/>
            <person name="Ebbesson L."/>
            <person name="Teles M."/>
            <person name="MacKenzie S."/>
            <person name="Amaro C."/>
        </authorList>
    </citation>
    <scope>NUCLEOTIDE SEQUENCE</scope>
</reference>
<proteinExistence type="predicted"/>
<evidence type="ECO:0000313" key="1">
    <source>
        <dbReference type="EMBL" id="JAI08550.1"/>
    </source>
</evidence>
<accession>A0A0E9Y0X2</accession>
<dbReference type="EMBL" id="GBXM01000028">
    <property type="protein sequence ID" value="JAI08550.1"/>
    <property type="molecule type" value="Transcribed_RNA"/>
</dbReference>
<protein>
    <submittedName>
        <fullName evidence="1">Uncharacterized protein</fullName>
    </submittedName>
</protein>
<organism evidence="1">
    <name type="scientific">Anguilla anguilla</name>
    <name type="common">European freshwater eel</name>
    <name type="synonym">Muraena anguilla</name>
    <dbReference type="NCBI Taxonomy" id="7936"/>
    <lineage>
        <taxon>Eukaryota</taxon>
        <taxon>Metazoa</taxon>
        <taxon>Chordata</taxon>
        <taxon>Craniata</taxon>
        <taxon>Vertebrata</taxon>
        <taxon>Euteleostomi</taxon>
        <taxon>Actinopterygii</taxon>
        <taxon>Neopterygii</taxon>
        <taxon>Teleostei</taxon>
        <taxon>Anguilliformes</taxon>
        <taxon>Anguillidae</taxon>
        <taxon>Anguilla</taxon>
    </lineage>
</organism>
<name>A0A0E9Y0X2_ANGAN</name>
<dbReference type="AlphaFoldDB" id="A0A0E9Y0X2"/>
<sequence>MDRRARCAAHIRSLPLGRTLLSQLGTLQWLMIFPLIGEHDMPCEDGYFVCF</sequence>